<dbReference type="STRING" id="365046.Rta_20270"/>
<gene>
    <name evidence="3" type="primary">tctC</name>
    <name evidence="3" type="ordered locus">Rta_20270</name>
</gene>
<evidence type="ECO:0000256" key="2">
    <source>
        <dbReference type="SAM" id="SignalP"/>
    </source>
</evidence>
<dbReference type="InterPro" id="IPR005064">
    <property type="entry name" value="BUG"/>
</dbReference>
<feature type="chain" id="PRO_5003329165" evidence="2">
    <location>
        <begin position="36"/>
        <end position="337"/>
    </location>
</feature>
<dbReference type="KEGG" id="rta:Rta_20270"/>
<dbReference type="PANTHER" id="PTHR42928:SF5">
    <property type="entry name" value="BLR1237 PROTEIN"/>
    <property type="match status" value="1"/>
</dbReference>
<dbReference type="PROSITE" id="PS51318">
    <property type="entry name" value="TAT"/>
    <property type="match status" value="1"/>
</dbReference>
<name>F5XXY5_RAMTT</name>
<comment type="similarity">
    <text evidence="1">Belongs to the UPF0065 (bug) family.</text>
</comment>
<keyword evidence="4" id="KW-1185">Reference proteome</keyword>
<accession>F5XXY5</accession>
<dbReference type="HOGENOM" id="CLU_045683_0_1_4"/>
<dbReference type="EMBL" id="CP000245">
    <property type="protein sequence ID" value="AEG93120.1"/>
    <property type="molecule type" value="Genomic_DNA"/>
</dbReference>
<sequence>MLSFDFSTSPAGRRAALRGGGAALLLALAGLPAQAQTADWPQKPVQMVLSFPAAGATDILARAVGQKMSEALGQSVVVENRPGAGGNIGLLHAAKAAPDGHTVYMAAVTNAAIAAAAYPPQQAHLVKDFVPVAGVAIIPHMLVVPASLPAQSVGQLIGLLKKEPGRHNFASQGAGTLSHLESEVFKASAGLDIVHIPYKGSSQALPDLMAGSASLMFDSIPASMPHVKSGKLRVLAVASSKRIAMLPDVPTVAESGVKGFAADNVFGVVAPKGTPPAALAALAKAVRFAMESPELRQRMQEQGVELRYTPADEFGKLIGDEFRTWGRAVEQAKVRLE</sequence>
<dbReference type="Gene3D" id="3.40.190.10">
    <property type="entry name" value="Periplasmic binding protein-like II"/>
    <property type="match status" value="1"/>
</dbReference>
<dbReference type="InterPro" id="IPR042100">
    <property type="entry name" value="Bug_dom1"/>
</dbReference>
<dbReference type="SUPFAM" id="SSF53850">
    <property type="entry name" value="Periplasmic binding protein-like II"/>
    <property type="match status" value="1"/>
</dbReference>
<evidence type="ECO:0000256" key="1">
    <source>
        <dbReference type="ARBA" id="ARBA00006987"/>
    </source>
</evidence>
<dbReference type="Pfam" id="PF03401">
    <property type="entry name" value="TctC"/>
    <property type="match status" value="1"/>
</dbReference>
<dbReference type="PANTHER" id="PTHR42928">
    <property type="entry name" value="TRICARBOXYLATE-BINDING PROTEIN"/>
    <property type="match status" value="1"/>
</dbReference>
<reference evidence="4" key="1">
    <citation type="submission" date="2006-01" db="EMBL/GenBank/DDBJ databases">
        <title>Genome of the cyst-dividing bacterium Ramlibacter tataouinensis.</title>
        <authorList>
            <person name="Barakat M."/>
            <person name="Ortet P."/>
            <person name="De Luca G."/>
            <person name="Jourlin-Castelli C."/>
            <person name="Ansaldi M."/>
            <person name="Py B."/>
            <person name="Fichant G."/>
            <person name="Coutinho P."/>
            <person name="Voulhoux R."/>
            <person name="Bastien O."/>
            <person name="Roy S."/>
            <person name="Marechal E."/>
            <person name="Henrissat B."/>
            <person name="Quentin Y."/>
            <person name="Noirot P."/>
            <person name="Filloux A."/>
            <person name="Mejean V."/>
            <person name="DuBow M."/>
            <person name="Barras F."/>
            <person name="Heulin T."/>
        </authorList>
    </citation>
    <scope>NUCLEOTIDE SEQUENCE [LARGE SCALE GENOMIC DNA]</scope>
    <source>
        <strain evidence="4">ATCC BAA-407 / DSM 14655 / LMG 21543 / TTB310</strain>
    </source>
</reference>
<dbReference type="Gene3D" id="3.40.190.150">
    <property type="entry name" value="Bordetella uptake gene, domain 1"/>
    <property type="match status" value="1"/>
</dbReference>
<dbReference type="Proteomes" id="UP000008385">
    <property type="component" value="Chromosome"/>
</dbReference>
<dbReference type="AlphaFoldDB" id="F5XXY5"/>
<dbReference type="eggNOG" id="COG3181">
    <property type="taxonomic scope" value="Bacteria"/>
</dbReference>
<dbReference type="PIRSF" id="PIRSF017082">
    <property type="entry name" value="YflP"/>
    <property type="match status" value="1"/>
</dbReference>
<dbReference type="RefSeq" id="WP_013901352.1">
    <property type="nucleotide sequence ID" value="NC_015677.1"/>
</dbReference>
<keyword evidence="2" id="KW-0732">Signal</keyword>
<dbReference type="PATRIC" id="fig|365046.3.peg.2070"/>
<keyword evidence="3" id="KW-0675">Receptor</keyword>
<feature type="signal peptide" evidence="2">
    <location>
        <begin position="1"/>
        <end position="35"/>
    </location>
</feature>
<dbReference type="InterPro" id="IPR006311">
    <property type="entry name" value="TAT_signal"/>
</dbReference>
<organism evidence="3 4">
    <name type="scientific">Ramlibacter tataouinensis (strain ATCC BAA-407 / DSM 14655 / LMG 21543 / TTB310)</name>
    <dbReference type="NCBI Taxonomy" id="365046"/>
    <lineage>
        <taxon>Bacteria</taxon>
        <taxon>Pseudomonadati</taxon>
        <taxon>Pseudomonadota</taxon>
        <taxon>Betaproteobacteria</taxon>
        <taxon>Burkholderiales</taxon>
        <taxon>Comamonadaceae</taxon>
        <taxon>Ramlibacter</taxon>
    </lineage>
</organism>
<protein>
    <submittedName>
        <fullName evidence="3">Candidate extracytoplasmic binding receptor</fullName>
    </submittedName>
</protein>
<proteinExistence type="inferred from homology"/>
<evidence type="ECO:0000313" key="3">
    <source>
        <dbReference type="EMBL" id="AEG93120.1"/>
    </source>
</evidence>
<evidence type="ECO:0000313" key="4">
    <source>
        <dbReference type="Proteomes" id="UP000008385"/>
    </source>
</evidence>
<dbReference type="CDD" id="cd07012">
    <property type="entry name" value="PBP2_Bug_TTT"/>
    <property type="match status" value="1"/>
</dbReference>
<reference evidence="3 4" key="2">
    <citation type="journal article" date="2011" name="PLoS ONE">
        <title>The Cyst-Dividing Bacterium Ramlibacter tataouinensis TTB310 Genome Reveals a Well-Stocked Toolbox for Adaptation to a Desert Environment.</title>
        <authorList>
            <person name="De Luca G."/>
            <person name="Barakat M."/>
            <person name="Ortet P."/>
            <person name="Fochesato S."/>
            <person name="Jourlin-Castelli C."/>
            <person name="Ansaldi M."/>
            <person name="Py B."/>
            <person name="Fichant G."/>
            <person name="Coutinho P.M."/>
            <person name="Voulhoux R."/>
            <person name="Bastien O."/>
            <person name="Marechal E."/>
            <person name="Henrissat B."/>
            <person name="Quentin Y."/>
            <person name="Noirot P."/>
            <person name="Filloux A."/>
            <person name="Mejean V."/>
            <person name="Dubow M.S."/>
            <person name="Barras F."/>
            <person name="Barbe V."/>
            <person name="Weissenbach J."/>
            <person name="Mihalcescu I."/>
            <person name="Vermeglio A."/>
            <person name="Achouak W."/>
            <person name="Heulin T."/>
        </authorList>
    </citation>
    <scope>NUCLEOTIDE SEQUENCE [LARGE SCALE GENOMIC DNA]</scope>
    <source>
        <strain evidence="4">ATCC BAA-407 / DSM 14655 / LMG 21543 / TTB310</strain>
    </source>
</reference>
<dbReference type="OrthoDB" id="8678477at2"/>